<evidence type="ECO:0000256" key="3">
    <source>
        <dbReference type="ARBA" id="ARBA00022741"/>
    </source>
</evidence>
<reference evidence="6 7" key="1">
    <citation type="journal article" date="2011" name="J. Bacteriol.">
        <title>Complete genome sequence of the thermoacidophilic crenarchaeon Thermoproteus uzoniensis 768-20.</title>
        <authorList>
            <person name="Mardanov A.V."/>
            <person name="Gumerov V.M."/>
            <person name="Beletsky A.V."/>
            <person name="Prokofeva M.I."/>
            <person name="Bonch-Osmolovskaya E.A."/>
            <person name="Ravin N.V."/>
            <person name="Skryabin K.G."/>
        </authorList>
    </citation>
    <scope>NUCLEOTIDE SEQUENCE [LARGE SCALE GENOMIC DNA]</scope>
    <source>
        <strain evidence="6 7">768-20</strain>
    </source>
</reference>
<evidence type="ECO:0000256" key="2">
    <source>
        <dbReference type="ARBA" id="ARBA00022448"/>
    </source>
</evidence>
<gene>
    <name evidence="6" type="ordered locus">TUZN_1517</name>
</gene>
<dbReference type="SUPFAM" id="SSF52540">
    <property type="entry name" value="P-loop containing nucleoside triphosphate hydrolases"/>
    <property type="match status" value="1"/>
</dbReference>
<evidence type="ECO:0000256" key="4">
    <source>
        <dbReference type="ARBA" id="ARBA00022840"/>
    </source>
</evidence>
<dbReference type="HOGENOM" id="CLU_000604_1_2_2"/>
<dbReference type="CDD" id="cd03230">
    <property type="entry name" value="ABC_DR_subfamily_A"/>
    <property type="match status" value="1"/>
</dbReference>
<name>F2L261_THEU7</name>
<dbReference type="Proteomes" id="UP000008138">
    <property type="component" value="Chromosome"/>
</dbReference>
<dbReference type="PROSITE" id="PS50893">
    <property type="entry name" value="ABC_TRANSPORTER_2"/>
    <property type="match status" value="1"/>
</dbReference>
<evidence type="ECO:0000256" key="1">
    <source>
        <dbReference type="ARBA" id="ARBA00005417"/>
    </source>
</evidence>
<dbReference type="GeneID" id="10361041"/>
<dbReference type="GO" id="GO:0016887">
    <property type="term" value="F:ATP hydrolysis activity"/>
    <property type="evidence" value="ECO:0007669"/>
    <property type="project" value="InterPro"/>
</dbReference>
<protein>
    <submittedName>
        <fullName evidence="6">ABC-type multidrug transport system, ATPase component</fullName>
    </submittedName>
</protein>
<dbReference type="AlphaFoldDB" id="F2L261"/>
<accession>F2L261</accession>
<dbReference type="InterPro" id="IPR003439">
    <property type="entry name" value="ABC_transporter-like_ATP-bd"/>
</dbReference>
<organism evidence="6 7">
    <name type="scientific">Thermoproteus uzoniensis (strain 768-20)</name>
    <dbReference type="NCBI Taxonomy" id="999630"/>
    <lineage>
        <taxon>Archaea</taxon>
        <taxon>Thermoproteota</taxon>
        <taxon>Thermoprotei</taxon>
        <taxon>Thermoproteales</taxon>
        <taxon>Thermoproteaceae</taxon>
        <taxon>Thermoproteus</taxon>
    </lineage>
</organism>
<reference key="2">
    <citation type="submission" date="2011-03" db="EMBL/GenBank/DDBJ databases">
        <title>Complete genome sequence of the thermoacidophilic crenarchaeon Thermoproteus uzoniensis 768-20.</title>
        <authorList>
            <person name="Mardanov A.V."/>
            <person name="Gumerov V.M."/>
            <person name="Beletsky A.V."/>
            <person name="Prokofeva M.I."/>
            <person name="Bonch-Osmolovskaya E.A."/>
            <person name="Ravin N.V."/>
            <person name="Skryabin K.G."/>
        </authorList>
    </citation>
    <scope>NUCLEOTIDE SEQUENCE</scope>
    <source>
        <strain>768-20</strain>
    </source>
</reference>
<dbReference type="SMART" id="SM00382">
    <property type="entry name" value="AAA"/>
    <property type="match status" value="1"/>
</dbReference>
<dbReference type="InterPro" id="IPR027417">
    <property type="entry name" value="P-loop_NTPase"/>
</dbReference>
<comment type="similarity">
    <text evidence="1">Belongs to the ABC transporter superfamily.</text>
</comment>
<dbReference type="Gene3D" id="3.40.50.300">
    <property type="entry name" value="P-loop containing nucleotide triphosphate hydrolases"/>
    <property type="match status" value="1"/>
</dbReference>
<sequence>MDCIAASGLVKSYGDLRALDGVTFGVPCGGAAALLGPNGAGKSTTLKILAGLLKPDGGRASVGGFEAGSEDARRISGYLPEDPEPYLALTVRENLEYMAALRGVEDWGWVDELVEALELRRYLRYKASSISRGIRQRLAVAMALVHKPQVALLDEPLNYLDVPSQEAVVSLLESLRPTVLVSTHILSVAGRLADEVLIMSGGKIVWRGPLAEVPGARERGLEAAVAEIIRRGP</sequence>
<dbReference type="GO" id="GO:0005524">
    <property type="term" value="F:ATP binding"/>
    <property type="evidence" value="ECO:0007669"/>
    <property type="project" value="UniProtKB-KW"/>
</dbReference>
<evidence type="ECO:0000313" key="6">
    <source>
        <dbReference type="EMBL" id="AEA12988.1"/>
    </source>
</evidence>
<feature type="domain" description="ABC transporter" evidence="5">
    <location>
        <begin position="4"/>
        <end position="226"/>
    </location>
</feature>
<keyword evidence="7" id="KW-1185">Reference proteome</keyword>
<dbReference type="InterPro" id="IPR003593">
    <property type="entry name" value="AAA+_ATPase"/>
</dbReference>
<dbReference type="RefSeq" id="WP_013680323.1">
    <property type="nucleotide sequence ID" value="NC_015315.1"/>
</dbReference>
<evidence type="ECO:0000259" key="5">
    <source>
        <dbReference type="PROSITE" id="PS50893"/>
    </source>
</evidence>
<dbReference type="EMBL" id="CP002590">
    <property type="protein sequence ID" value="AEA12988.1"/>
    <property type="molecule type" value="Genomic_DNA"/>
</dbReference>
<dbReference type="STRING" id="999630.TUZN_1517"/>
<keyword evidence="2" id="KW-0813">Transport</keyword>
<keyword evidence="4" id="KW-0067">ATP-binding</keyword>
<dbReference type="KEGG" id="tuz:TUZN_1517"/>
<evidence type="ECO:0000313" key="7">
    <source>
        <dbReference type="Proteomes" id="UP000008138"/>
    </source>
</evidence>
<keyword evidence="3" id="KW-0547">Nucleotide-binding</keyword>
<dbReference type="eggNOG" id="arCOG00194">
    <property type="taxonomic scope" value="Archaea"/>
</dbReference>
<proteinExistence type="inferred from homology"/>
<dbReference type="Pfam" id="PF00005">
    <property type="entry name" value="ABC_tran"/>
    <property type="match status" value="1"/>
</dbReference>
<dbReference type="PANTHER" id="PTHR43335">
    <property type="entry name" value="ABC TRANSPORTER, ATP-BINDING PROTEIN"/>
    <property type="match status" value="1"/>
</dbReference>
<dbReference type="OrthoDB" id="87732at2157"/>